<name>A0A939GHN4_9BACT</name>
<dbReference type="AlphaFoldDB" id="A0A939GHN4"/>
<keyword evidence="2" id="KW-1185">Reference proteome</keyword>
<gene>
    <name evidence="1" type="ORF">J2I47_21930</name>
</gene>
<dbReference type="Proteomes" id="UP000664034">
    <property type="component" value="Unassembled WGS sequence"/>
</dbReference>
<dbReference type="EMBL" id="JAFMYV010000013">
    <property type="protein sequence ID" value="MBO0939229.1"/>
    <property type="molecule type" value="Genomic_DNA"/>
</dbReference>
<reference evidence="1" key="1">
    <citation type="submission" date="2021-03" db="EMBL/GenBank/DDBJ databases">
        <title>Fibrella sp. HMF5335 genome sequencing and assembly.</title>
        <authorList>
            <person name="Kang H."/>
            <person name="Kim H."/>
            <person name="Bae S."/>
            <person name="Joh K."/>
        </authorList>
    </citation>
    <scope>NUCLEOTIDE SEQUENCE</scope>
    <source>
        <strain evidence="1">HMF5335</strain>
    </source>
</reference>
<proteinExistence type="predicted"/>
<evidence type="ECO:0000313" key="1">
    <source>
        <dbReference type="EMBL" id="MBO0939229.1"/>
    </source>
</evidence>
<sequence>MTNIPTLIPIETVLHFIRCYRQLEQLPLEDGFAELACVSTDPDEASEQQLRKHFRAHWYSKERAFGRFYLNLPHYRQLYLLHHWEIVHYEDATYLWECQRDGRYALVGPPPLLVRQLHELVLYFENHGISLQPSLDVTLPSVPQNFALRFGNTANWGDYLLSLPESEAEAVISQLLNRDSRA</sequence>
<protein>
    <submittedName>
        <fullName evidence="1">Uncharacterized protein</fullName>
    </submittedName>
</protein>
<organism evidence="1 2">
    <name type="scientific">Fibrella rubiginis</name>
    <dbReference type="NCBI Taxonomy" id="2817060"/>
    <lineage>
        <taxon>Bacteria</taxon>
        <taxon>Pseudomonadati</taxon>
        <taxon>Bacteroidota</taxon>
        <taxon>Cytophagia</taxon>
        <taxon>Cytophagales</taxon>
        <taxon>Spirosomataceae</taxon>
        <taxon>Fibrella</taxon>
    </lineage>
</organism>
<accession>A0A939GHN4</accession>
<evidence type="ECO:0000313" key="2">
    <source>
        <dbReference type="Proteomes" id="UP000664034"/>
    </source>
</evidence>
<comment type="caution">
    <text evidence="1">The sequence shown here is derived from an EMBL/GenBank/DDBJ whole genome shotgun (WGS) entry which is preliminary data.</text>
</comment>